<dbReference type="AlphaFoldDB" id="A0A7K0JG31"/>
<evidence type="ECO:0000256" key="1">
    <source>
        <dbReference type="SAM" id="MobiDB-lite"/>
    </source>
</evidence>
<comment type="caution">
    <text evidence="2">The sequence shown here is derived from an EMBL/GenBank/DDBJ whole genome shotgun (WGS) entry which is preliminary data.</text>
</comment>
<protein>
    <submittedName>
        <fullName evidence="2">Uncharacterized protein</fullName>
    </submittedName>
</protein>
<reference evidence="2 3" key="1">
    <citation type="submission" date="2019-09" db="EMBL/GenBank/DDBJ databases">
        <title>In-depth cultivation of the pig gut microbiome towards novel bacterial diversity and tailored functional studies.</title>
        <authorList>
            <person name="Wylensek D."/>
            <person name="Hitch T.C.A."/>
            <person name="Clavel T."/>
        </authorList>
    </citation>
    <scope>NUCLEOTIDE SEQUENCE [LARGE SCALE GENOMIC DNA]</scope>
    <source>
        <strain evidence="2 3">WCA-389-WT-3C</strain>
    </source>
</reference>
<proteinExistence type="predicted"/>
<feature type="compositionally biased region" description="Basic and acidic residues" evidence="1">
    <location>
        <begin position="1"/>
        <end position="10"/>
    </location>
</feature>
<evidence type="ECO:0000313" key="3">
    <source>
        <dbReference type="Proteomes" id="UP000460950"/>
    </source>
</evidence>
<accession>A0A7K0JG31</accession>
<dbReference type="RefSeq" id="WP_154577449.1">
    <property type="nucleotide sequence ID" value="NZ_VULU01000020.1"/>
</dbReference>
<dbReference type="EMBL" id="VULU01000020">
    <property type="protein sequence ID" value="MSS48957.1"/>
    <property type="molecule type" value="Genomic_DNA"/>
</dbReference>
<feature type="compositionally biased region" description="Basic and acidic residues" evidence="1">
    <location>
        <begin position="46"/>
        <end position="59"/>
    </location>
</feature>
<organism evidence="2 3">
    <name type="scientific">Phocaeicola vulgatus</name>
    <name type="common">Bacteroides vulgatus</name>
    <dbReference type="NCBI Taxonomy" id="821"/>
    <lineage>
        <taxon>Bacteria</taxon>
        <taxon>Pseudomonadati</taxon>
        <taxon>Bacteroidota</taxon>
        <taxon>Bacteroidia</taxon>
        <taxon>Bacteroidales</taxon>
        <taxon>Bacteroidaceae</taxon>
        <taxon>Phocaeicola</taxon>
    </lineage>
</organism>
<gene>
    <name evidence="2" type="ORF">FYJ30_11745</name>
</gene>
<dbReference type="Proteomes" id="UP000460950">
    <property type="component" value="Unassembled WGS sequence"/>
</dbReference>
<evidence type="ECO:0000313" key="2">
    <source>
        <dbReference type="EMBL" id="MSS48957.1"/>
    </source>
</evidence>
<name>A0A7K0JG31_PHOVU</name>
<feature type="region of interest" description="Disordered" evidence="1">
    <location>
        <begin position="1"/>
        <end position="64"/>
    </location>
</feature>
<sequence>MANLRPDKGRFSQTRHWQRPQAAPSCTLSLHRKMMPTSAKSNNGKAGKENENRSDKDGDINPLPPAEYLTRVVASRIMKAGQKAQAQRIWSTMEIRQHRENLP</sequence>